<keyword evidence="5 9" id="KW-0560">Oxidoreductase</keyword>
<dbReference type="PANTHER" id="PTHR30525:SF0">
    <property type="entry name" value="1-DEOXY-D-XYLULOSE 5-PHOSPHATE REDUCTOISOMERASE, CHLOROPLASTIC"/>
    <property type="match status" value="1"/>
</dbReference>
<feature type="binding site" evidence="9">
    <location>
        <position position="147"/>
    </location>
    <ligand>
        <name>Mn(2+)</name>
        <dbReference type="ChEBI" id="CHEBI:29035"/>
    </ligand>
</feature>
<feature type="binding site" evidence="9">
    <location>
        <position position="38"/>
    </location>
    <ligand>
        <name>NADPH</name>
        <dbReference type="ChEBI" id="CHEBI:57783"/>
    </ligand>
</feature>
<evidence type="ECO:0000256" key="5">
    <source>
        <dbReference type="ARBA" id="ARBA00023002"/>
    </source>
</evidence>
<sequence>MTKRFVLLGASGSIGTQTIDVILQHPDRFSLTAFGVGRRIETARKLLGIFPVTKVSVMRKEDAETLAAEFPHTKFLWGEAGMEELASGSDYDVLINALVGFAGFAPTLAAMKAHHDVALANKETLVCGGALIKKAMQEYGVRLYPIDSEHSAIWQCLQGNQMKQVKRLIITCSGGAFRDKKREELAHVTLEDALAHPNWSMGPKITVDCANLMNKGFEVTEAHWLFDLPYEQIDVLMHRESVIHSMVEYCDHSVMAQLGAPDMRLPIQYAMSWPDRLPLHQDHPLDLSEIGTLHFEKPDTERYPLLALAYEAGKKGGNLGAIMNAANEAANAAFRRHEIPFLSIEQIVIDTVHHAPFAELSSVDDLIQADAWGRAYAEEQIRGVLINE</sequence>
<evidence type="ECO:0000259" key="11">
    <source>
        <dbReference type="Pfam" id="PF08436"/>
    </source>
</evidence>
<comment type="similarity">
    <text evidence="2 9">Belongs to the DXR family.</text>
</comment>
<dbReference type="GO" id="GO:0051484">
    <property type="term" value="P:isopentenyl diphosphate biosynthetic process, methylerythritol 4-phosphate pathway involved in terpenoid biosynthetic process"/>
    <property type="evidence" value="ECO:0007669"/>
    <property type="project" value="UniProtKB-ARBA"/>
</dbReference>
<dbReference type="Gene3D" id="3.40.50.720">
    <property type="entry name" value="NAD(P)-binding Rossmann-like Domain"/>
    <property type="match status" value="1"/>
</dbReference>
<evidence type="ECO:0000256" key="1">
    <source>
        <dbReference type="ARBA" id="ARBA00005094"/>
    </source>
</evidence>
<dbReference type="InterPro" id="IPR026877">
    <property type="entry name" value="DXPR_C"/>
</dbReference>
<reference evidence="13 14" key="1">
    <citation type="submission" date="2019-08" db="EMBL/GenBank/DDBJ databases">
        <title>In-depth cultivation of the pig gut microbiome towards novel bacterial diversity and tailored functional studies.</title>
        <authorList>
            <person name="Wylensek D."/>
            <person name="Hitch T.C.A."/>
            <person name="Clavel T."/>
        </authorList>
    </citation>
    <scope>NUCLEOTIDE SEQUENCE [LARGE SCALE GENOMIC DNA]</scope>
    <source>
        <strain evidence="13 14">Oil+RF-744-GAM-WT-6</strain>
    </source>
</reference>
<feature type="binding site" evidence="9">
    <location>
        <position position="121"/>
    </location>
    <ligand>
        <name>NADPH</name>
        <dbReference type="ChEBI" id="CHEBI:57783"/>
    </ligand>
</feature>
<comment type="function">
    <text evidence="9">Catalyzes the NADPH-dependent rearrangement and reduction of 1-deoxy-D-xylulose-5-phosphate (DXP) to 2-C-methyl-D-erythritol 4-phosphate (MEP).</text>
</comment>
<feature type="binding site" evidence="9">
    <location>
        <position position="218"/>
    </location>
    <ligand>
        <name>Mn(2+)</name>
        <dbReference type="ChEBI" id="CHEBI:29035"/>
    </ligand>
</feature>
<dbReference type="FunFam" id="3.40.50.720:FF:000045">
    <property type="entry name" value="1-deoxy-D-xylulose 5-phosphate reductoisomerase"/>
    <property type="match status" value="1"/>
</dbReference>
<feature type="binding site" evidence="9">
    <location>
        <position position="14"/>
    </location>
    <ligand>
        <name>NADPH</name>
        <dbReference type="ChEBI" id="CHEBI:57783"/>
    </ligand>
</feature>
<gene>
    <name evidence="9" type="primary">dxr</name>
    <name evidence="13" type="ORF">FYJ51_07510</name>
</gene>
<evidence type="ECO:0000313" key="13">
    <source>
        <dbReference type="EMBL" id="MSS58752.1"/>
    </source>
</evidence>
<dbReference type="GO" id="GO:0016853">
    <property type="term" value="F:isomerase activity"/>
    <property type="evidence" value="ECO:0007669"/>
    <property type="project" value="UniProtKB-KW"/>
</dbReference>
<keyword evidence="3 9" id="KW-0479">Metal-binding</keyword>
<feature type="domain" description="DXP reductoisomerase C-terminal" evidence="12">
    <location>
        <begin position="258"/>
        <end position="375"/>
    </location>
</feature>
<dbReference type="InterPro" id="IPR036291">
    <property type="entry name" value="NAD(P)-bd_dom_sf"/>
</dbReference>
<dbReference type="GO" id="GO:0030145">
    <property type="term" value="F:manganese ion binding"/>
    <property type="evidence" value="ECO:0007669"/>
    <property type="project" value="TreeGrafter"/>
</dbReference>
<feature type="binding site" evidence="9">
    <location>
        <position position="149"/>
    </location>
    <ligand>
        <name>Mn(2+)</name>
        <dbReference type="ChEBI" id="CHEBI:29035"/>
    </ligand>
</feature>
<name>A0A7X2NSI5_9FIRM</name>
<feature type="binding site" evidence="9">
    <location>
        <position position="218"/>
    </location>
    <ligand>
        <name>1-deoxy-D-xylulose 5-phosphate</name>
        <dbReference type="ChEBI" id="CHEBI:57792"/>
    </ligand>
</feature>
<dbReference type="InterPro" id="IPR003821">
    <property type="entry name" value="DXP_reductoisomerase"/>
</dbReference>
<dbReference type="HAMAP" id="MF_00183">
    <property type="entry name" value="DXP_reductoisom"/>
    <property type="match status" value="1"/>
</dbReference>
<feature type="binding site" evidence="9">
    <location>
        <position position="196"/>
    </location>
    <ligand>
        <name>1-deoxy-D-xylulose 5-phosphate</name>
        <dbReference type="ChEBI" id="CHEBI:57792"/>
    </ligand>
</feature>
<feature type="binding site" evidence="9">
    <location>
        <position position="173"/>
    </location>
    <ligand>
        <name>1-deoxy-D-xylulose 5-phosphate</name>
        <dbReference type="ChEBI" id="CHEBI:57792"/>
    </ligand>
</feature>
<dbReference type="NCBIfam" id="TIGR00243">
    <property type="entry name" value="Dxr"/>
    <property type="match status" value="1"/>
</dbReference>
<feature type="binding site" evidence="9">
    <location>
        <position position="215"/>
    </location>
    <ligand>
        <name>1-deoxy-D-xylulose 5-phosphate</name>
        <dbReference type="ChEBI" id="CHEBI:57792"/>
    </ligand>
</feature>
<evidence type="ECO:0000259" key="12">
    <source>
        <dbReference type="Pfam" id="PF13288"/>
    </source>
</evidence>
<evidence type="ECO:0000259" key="10">
    <source>
        <dbReference type="Pfam" id="PF02670"/>
    </source>
</evidence>
<dbReference type="SUPFAM" id="SSF55347">
    <property type="entry name" value="Glyceraldehyde-3-phosphate dehydrogenase-like, C-terminal domain"/>
    <property type="match status" value="1"/>
</dbReference>
<feature type="binding site" evidence="9">
    <location>
        <position position="37"/>
    </location>
    <ligand>
        <name>NADPH</name>
        <dbReference type="ChEBI" id="CHEBI:57783"/>
    </ligand>
</feature>
<comment type="caution">
    <text evidence="13">The sequence shown here is derived from an EMBL/GenBank/DDBJ whole genome shotgun (WGS) entry which is preliminary data.</text>
</comment>
<feature type="domain" description="1-deoxy-D-xylulose 5-phosphate reductoisomerase N-terminal" evidence="10">
    <location>
        <begin position="6"/>
        <end position="129"/>
    </location>
</feature>
<keyword evidence="7 9" id="KW-0414">Isoprene biosynthesis</keyword>
<feature type="binding site" evidence="9">
    <location>
        <position position="149"/>
    </location>
    <ligand>
        <name>1-deoxy-D-xylulose 5-phosphate</name>
        <dbReference type="ChEBI" id="CHEBI:57792"/>
    </ligand>
</feature>
<protein>
    <recommendedName>
        <fullName evidence="9">1-deoxy-D-xylulose 5-phosphate reductoisomerase</fullName>
        <shortName evidence="9">DXP reductoisomerase</shortName>
        <ecNumber evidence="9">1.1.1.267</ecNumber>
    </recommendedName>
    <alternativeName>
        <fullName evidence="9">1-deoxyxylulose-5-phosphate reductoisomerase</fullName>
    </alternativeName>
    <alternativeName>
        <fullName evidence="9">2-C-methyl-D-erythritol 4-phosphate synthase</fullName>
    </alternativeName>
</protein>
<proteinExistence type="inferred from homology"/>
<feature type="binding site" evidence="9">
    <location>
        <position position="122"/>
    </location>
    <ligand>
        <name>1-deoxy-D-xylulose 5-phosphate</name>
        <dbReference type="ChEBI" id="CHEBI:57792"/>
    </ligand>
</feature>
<keyword evidence="14" id="KW-1185">Reference proteome</keyword>
<evidence type="ECO:0000313" key="14">
    <source>
        <dbReference type="Proteomes" id="UP000461880"/>
    </source>
</evidence>
<dbReference type="GO" id="GO:0030604">
    <property type="term" value="F:1-deoxy-D-xylulose-5-phosphate reductoisomerase activity"/>
    <property type="evidence" value="ECO:0007669"/>
    <property type="project" value="UniProtKB-UniRule"/>
</dbReference>
<dbReference type="EC" id="1.1.1.267" evidence="9"/>
<dbReference type="InterPro" id="IPR013512">
    <property type="entry name" value="DXP_reductoisomerase_N"/>
</dbReference>
<dbReference type="Pfam" id="PF08436">
    <property type="entry name" value="DXP_redisom_C"/>
    <property type="match status" value="1"/>
</dbReference>
<dbReference type="PIRSF" id="PIRSF006205">
    <property type="entry name" value="Dxp_reductismrs"/>
    <property type="match status" value="1"/>
</dbReference>
<evidence type="ECO:0000256" key="6">
    <source>
        <dbReference type="ARBA" id="ARBA00023211"/>
    </source>
</evidence>
<dbReference type="UniPathway" id="UPA00056">
    <property type="reaction ID" value="UER00092"/>
</dbReference>
<dbReference type="EMBL" id="VUMN01000016">
    <property type="protein sequence ID" value="MSS58752.1"/>
    <property type="molecule type" value="Genomic_DNA"/>
</dbReference>
<keyword evidence="13" id="KW-0413">Isomerase</keyword>
<dbReference type="Gene3D" id="1.10.1740.10">
    <property type="match status" value="1"/>
</dbReference>
<feature type="binding site" evidence="9">
    <location>
        <position position="214"/>
    </location>
    <ligand>
        <name>1-deoxy-D-xylulose 5-phosphate</name>
        <dbReference type="ChEBI" id="CHEBI:57792"/>
    </ligand>
</feature>
<comment type="catalytic activity">
    <reaction evidence="8">
        <text>2-C-methyl-D-erythritol 4-phosphate + NADP(+) = 1-deoxy-D-xylulose 5-phosphate + NADPH + H(+)</text>
        <dbReference type="Rhea" id="RHEA:13717"/>
        <dbReference type="ChEBI" id="CHEBI:15378"/>
        <dbReference type="ChEBI" id="CHEBI:57783"/>
        <dbReference type="ChEBI" id="CHEBI:57792"/>
        <dbReference type="ChEBI" id="CHEBI:58262"/>
        <dbReference type="ChEBI" id="CHEBI:58349"/>
        <dbReference type="EC" id="1.1.1.267"/>
    </reaction>
    <physiologicalReaction direction="right-to-left" evidence="8">
        <dbReference type="Rhea" id="RHEA:13719"/>
    </physiologicalReaction>
</comment>
<dbReference type="SUPFAM" id="SSF51735">
    <property type="entry name" value="NAD(P)-binding Rossmann-fold domains"/>
    <property type="match status" value="1"/>
</dbReference>
<feature type="binding site" evidence="9">
    <location>
        <position position="202"/>
    </location>
    <ligand>
        <name>NADPH</name>
        <dbReference type="ChEBI" id="CHEBI:57783"/>
    </ligand>
</feature>
<dbReference type="RefSeq" id="WP_105304011.1">
    <property type="nucleotide sequence ID" value="NZ_JAQXPC010000050.1"/>
</dbReference>
<dbReference type="InterPro" id="IPR013644">
    <property type="entry name" value="DXP_reductoisomerase_C"/>
</dbReference>
<dbReference type="Proteomes" id="UP000461880">
    <property type="component" value="Unassembled WGS sequence"/>
</dbReference>
<feature type="binding site" evidence="9">
    <location>
        <position position="148"/>
    </location>
    <ligand>
        <name>1-deoxy-D-xylulose 5-phosphate</name>
        <dbReference type="ChEBI" id="CHEBI:57792"/>
    </ligand>
</feature>
<dbReference type="AlphaFoldDB" id="A0A7X2NSI5"/>
<keyword evidence="4 9" id="KW-0521">NADP</keyword>
<dbReference type="InterPro" id="IPR036169">
    <property type="entry name" value="DXPR_C_sf"/>
</dbReference>
<dbReference type="SUPFAM" id="SSF69055">
    <property type="entry name" value="1-deoxy-D-xylulose-5-phosphate reductoisomerase, C-terminal domain"/>
    <property type="match status" value="1"/>
</dbReference>
<keyword evidence="6 9" id="KW-0464">Manganese</keyword>
<evidence type="ECO:0000256" key="4">
    <source>
        <dbReference type="ARBA" id="ARBA00022857"/>
    </source>
</evidence>
<dbReference type="GO" id="GO:0070402">
    <property type="term" value="F:NADPH binding"/>
    <property type="evidence" value="ECO:0007669"/>
    <property type="project" value="InterPro"/>
</dbReference>
<keyword evidence="9" id="KW-0460">Magnesium</keyword>
<feature type="binding site" evidence="9">
    <location>
        <position position="123"/>
    </location>
    <ligand>
        <name>NADPH</name>
        <dbReference type="ChEBI" id="CHEBI:57783"/>
    </ligand>
</feature>
<dbReference type="PANTHER" id="PTHR30525">
    <property type="entry name" value="1-DEOXY-D-XYLULOSE 5-PHOSPHATE REDUCTOISOMERASE"/>
    <property type="match status" value="1"/>
</dbReference>
<comment type="caution">
    <text evidence="9">Lacks conserved residue(s) required for the propagation of feature annotation.</text>
</comment>
<evidence type="ECO:0000256" key="3">
    <source>
        <dbReference type="ARBA" id="ARBA00022723"/>
    </source>
</evidence>
<comment type="cofactor">
    <cofactor evidence="9">
        <name>Mg(2+)</name>
        <dbReference type="ChEBI" id="CHEBI:18420"/>
    </cofactor>
    <cofactor evidence="9">
        <name>Mn(2+)</name>
        <dbReference type="ChEBI" id="CHEBI:29035"/>
    </cofactor>
</comment>
<feature type="domain" description="1-deoxy-D-xylulose 5-phosphate reductoisomerase C-terminal" evidence="11">
    <location>
        <begin position="143"/>
        <end position="226"/>
    </location>
</feature>
<organism evidence="13 14">
    <name type="scientific">Stecheria intestinalis</name>
    <dbReference type="NCBI Taxonomy" id="2606630"/>
    <lineage>
        <taxon>Bacteria</taxon>
        <taxon>Bacillati</taxon>
        <taxon>Bacillota</taxon>
        <taxon>Erysipelotrichia</taxon>
        <taxon>Erysipelotrichales</taxon>
        <taxon>Erysipelotrichaceae</taxon>
        <taxon>Stecheria</taxon>
    </lineage>
</organism>
<accession>A0A7X2NSI5</accession>
<evidence type="ECO:0000256" key="9">
    <source>
        <dbReference type="HAMAP-Rule" id="MF_00183"/>
    </source>
</evidence>
<evidence type="ECO:0000256" key="7">
    <source>
        <dbReference type="ARBA" id="ARBA00023229"/>
    </source>
</evidence>
<evidence type="ECO:0000256" key="8">
    <source>
        <dbReference type="ARBA" id="ARBA00048543"/>
    </source>
</evidence>
<comment type="pathway">
    <text evidence="1 9">Isoprenoid biosynthesis; isopentenyl diphosphate biosynthesis via DXP pathway; isopentenyl diphosphate from 1-deoxy-D-xylulose 5-phosphate: step 1/6.</text>
</comment>
<feature type="binding site" evidence="9">
    <location>
        <position position="12"/>
    </location>
    <ligand>
        <name>NADPH</name>
        <dbReference type="ChEBI" id="CHEBI:57783"/>
    </ligand>
</feature>
<dbReference type="Pfam" id="PF13288">
    <property type="entry name" value="DXPR_C"/>
    <property type="match status" value="1"/>
</dbReference>
<feature type="binding site" evidence="9">
    <location>
        <position position="13"/>
    </location>
    <ligand>
        <name>NADPH</name>
        <dbReference type="ChEBI" id="CHEBI:57783"/>
    </ligand>
</feature>
<dbReference type="Pfam" id="PF02670">
    <property type="entry name" value="DXP_reductoisom"/>
    <property type="match status" value="1"/>
</dbReference>
<dbReference type="NCBIfam" id="NF009114">
    <property type="entry name" value="PRK12464.1"/>
    <property type="match status" value="1"/>
</dbReference>
<evidence type="ECO:0000256" key="2">
    <source>
        <dbReference type="ARBA" id="ARBA00006825"/>
    </source>
</evidence>